<dbReference type="Pfam" id="PF20050">
    <property type="entry name" value="DUF6452"/>
    <property type="match status" value="1"/>
</dbReference>
<accession>A0A562KFD8</accession>
<dbReference type="AlphaFoldDB" id="A0A562KFD8"/>
<evidence type="ECO:0000256" key="1">
    <source>
        <dbReference type="SAM" id="SignalP"/>
    </source>
</evidence>
<evidence type="ECO:0000313" key="2">
    <source>
        <dbReference type="EMBL" id="TWH93985.1"/>
    </source>
</evidence>
<feature type="signal peptide" evidence="1">
    <location>
        <begin position="1"/>
        <end position="22"/>
    </location>
</feature>
<reference evidence="2 3" key="1">
    <citation type="journal article" date="2015" name="Stand. Genomic Sci.">
        <title>Genomic Encyclopedia of Bacterial and Archaeal Type Strains, Phase III: the genomes of soil and plant-associated and newly described type strains.</title>
        <authorList>
            <person name="Whitman W.B."/>
            <person name="Woyke T."/>
            <person name="Klenk H.P."/>
            <person name="Zhou Y."/>
            <person name="Lilburn T.G."/>
            <person name="Beck B.J."/>
            <person name="De Vos P."/>
            <person name="Vandamme P."/>
            <person name="Eisen J.A."/>
            <person name="Garrity G."/>
            <person name="Hugenholtz P."/>
            <person name="Kyrpides N.C."/>
        </authorList>
    </citation>
    <scope>NUCLEOTIDE SEQUENCE [LARGE SCALE GENOMIC DNA]</scope>
    <source>
        <strain evidence="2 3">CGMCC 1.6844</strain>
    </source>
</reference>
<dbReference type="OrthoDB" id="663527at2"/>
<keyword evidence="1" id="KW-0732">Signal</keyword>
<dbReference type="RefSeq" id="WP_133607742.1">
    <property type="nucleotide sequence ID" value="NZ_SNZC01000001.1"/>
</dbReference>
<gene>
    <name evidence="2" type="ORF">IP97_01933</name>
</gene>
<protein>
    <submittedName>
        <fullName evidence="2">Uncharacterized protein</fullName>
    </submittedName>
</protein>
<proteinExistence type="predicted"/>
<dbReference type="InterPro" id="IPR045607">
    <property type="entry name" value="DUF6452"/>
</dbReference>
<organism evidence="2 3">
    <name type="scientific">Flavobacterium cheniae</name>
    <dbReference type="NCBI Taxonomy" id="295428"/>
    <lineage>
        <taxon>Bacteria</taxon>
        <taxon>Pseudomonadati</taxon>
        <taxon>Bacteroidota</taxon>
        <taxon>Flavobacteriia</taxon>
        <taxon>Flavobacteriales</taxon>
        <taxon>Flavobacteriaceae</taxon>
        <taxon>Flavobacterium</taxon>
    </lineage>
</organism>
<dbReference type="EMBL" id="VLKM01000007">
    <property type="protein sequence ID" value="TWH93985.1"/>
    <property type="molecule type" value="Genomic_DNA"/>
</dbReference>
<evidence type="ECO:0000313" key="3">
    <source>
        <dbReference type="Proteomes" id="UP000315312"/>
    </source>
</evidence>
<keyword evidence="3" id="KW-1185">Reference proteome</keyword>
<comment type="caution">
    <text evidence="2">The sequence shown here is derived from an EMBL/GenBank/DDBJ whole genome shotgun (WGS) entry which is preliminary data.</text>
</comment>
<name>A0A562KFD8_9FLAO</name>
<dbReference type="Proteomes" id="UP000315312">
    <property type="component" value="Unassembled WGS sequence"/>
</dbReference>
<feature type="chain" id="PRO_5022862493" evidence="1">
    <location>
        <begin position="23"/>
        <end position="176"/>
    </location>
</feature>
<sequence length="176" mass="20085">MKKIVFITLSLLLALSFWNCEKDDICAEGTPTTPRVIIEFYDAANPTVLKNVTNLRVEEFGTNEGVVFNETLDETNEARYLTNGNKIAIPLKTFANISEFDFKFNYGDASENNDVISFTYDRDEIYISRACGYKTIFSLTANNPSVFPATGYWIQNIEVMQPNIETENEVHVKIYF</sequence>